<name>A0A6C0BWD5_9ZZZZ</name>
<protein>
    <submittedName>
        <fullName evidence="2">Uncharacterized protein</fullName>
    </submittedName>
</protein>
<organism evidence="2">
    <name type="scientific">viral metagenome</name>
    <dbReference type="NCBI Taxonomy" id="1070528"/>
    <lineage>
        <taxon>unclassified sequences</taxon>
        <taxon>metagenomes</taxon>
        <taxon>organismal metagenomes</taxon>
    </lineage>
</organism>
<keyword evidence="1" id="KW-1133">Transmembrane helix</keyword>
<dbReference type="AlphaFoldDB" id="A0A6C0BWD5"/>
<accession>A0A6C0BWD5</accession>
<dbReference type="EMBL" id="MN739271">
    <property type="protein sequence ID" value="QHS96536.1"/>
    <property type="molecule type" value="Genomic_DNA"/>
</dbReference>
<proteinExistence type="predicted"/>
<evidence type="ECO:0000313" key="2">
    <source>
        <dbReference type="EMBL" id="QHS96536.1"/>
    </source>
</evidence>
<reference evidence="2" key="1">
    <citation type="journal article" date="2020" name="Nature">
        <title>Giant virus diversity and host interactions through global metagenomics.</title>
        <authorList>
            <person name="Schulz F."/>
            <person name="Roux S."/>
            <person name="Paez-Espino D."/>
            <person name="Jungbluth S."/>
            <person name="Walsh D.A."/>
            <person name="Denef V.J."/>
            <person name="McMahon K.D."/>
            <person name="Konstantinidis K.T."/>
            <person name="Eloe-Fadrosh E.A."/>
            <person name="Kyrpides N.C."/>
            <person name="Woyke T."/>
        </authorList>
    </citation>
    <scope>NUCLEOTIDE SEQUENCE</scope>
    <source>
        <strain evidence="2">GVMAG-M-3300020166-18</strain>
    </source>
</reference>
<feature type="transmembrane region" description="Helical" evidence="1">
    <location>
        <begin position="6"/>
        <end position="28"/>
    </location>
</feature>
<sequence>MKSATNIEYIIGLFSIIVFAYRCIYVMIPMFQEGLRKKEYSQIMKSFTMLV</sequence>
<keyword evidence="1" id="KW-0812">Transmembrane</keyword>
<keyword evidence="1" id="KW-0472">Membrane</keyword>
<evidence type="ECO:0000256" key="1">
    <source>
        <dbReference type="SAM" id="Phobius"/>
    </source>
</evidence>